<evidence type="ECO:0000259" key="3">
    <source>
        <dbReference type="Pfam" id="PF02872"/>
    </source>
</evidence>
<accession>A0A512NN88</accession>
<dbReference type="SUPFAM" id="SSF56300">
    <property type="entry name" value="Metallo-dependent phosphatases"/>
    <property type="match status" value="1"/>
</dbReference>
<comment type="caution">
    <text evidence="8">The sequence shown here is derived from an EMBL/GenBank/DDBJ whole genome shotgun (WGS) entry which is preliminary data.</text>
</comment>
<dbReference type="InterPro" id="IPR036907">
    <property type="entry name" value="5'-Nucleotdase_C_sf"/>
</dbReference>
<feature type="domain" description="5'-Nucleotidase C-terminal" evidence="3">
    <location>
        <begin position="1821"/>
        <end position="2004"/>
    </location>
</feature>
<reference evidence="8 9" key="1">
    <citation type="submission" date="2019-07" db="EMBL/GenBank/DDBJ databases">
        <title>Whole genome shotgun sequence of Reyranella soli NBRC 108950.</title>
        <authorList>
            <person name="Hosoyama A."/>
            <person name="Uohara A."/>
            <person name="Ohji S."/>
            <person name="Ichikawa N."/>
        </authorList>
    </citation>
    <scope>NUCLEOTIDE SEQUENCE [LARGE SCALE GENOMIC DNA]</scope>
    <source>
        <strain evidence="8 9">NBRC 108950</strain>
    </source>
</reference>
<organism evidence="8 9">
    <name type="scientific">Reyranella soli</name>
    <dbReference type="NCBI Taxonomy" id="1230389"/>
    <lineage>
        <taxon>Bacteria</taxon>
        <taxon>Pseudomonadati</taxon>
        <taxon>Pseudomonadota</taxon>
        <taxon>Alphaproteobacteria</taxon>
        <taxon>Hyphomicrobiales</taxon>
        <taxon>Reyranellaceae</taxon>
        <taxon>Reyranella</taxon>
    </lineage>
</organism>
<dbReference type="Pfam" id="PF13205">
    <property type="entry name" value="Big_5"/>
    <property type="match status" value="1"/>
</dbReference>
<evidence type="ECO:0000256" key="2">
    <source>
        <dbReference type="SAM" id="MobiDB-lite"/>
    </source>
</evidence>
<evidence type="ECO:0000313" key="8">
    <source>
        <dbReference type="EMBL" id="GEP60414.1"/>
    </source>
</evidence>
<dbReference type="InterPro" id="IPR011049">
    <property type="entry name" value="Serralysin-like_metalloprot_C"/>
</dbReference>
<dbReference type="RefSeq" id="WP_170303659.1">
    <property type="nucleotide sequence ID" value="NZ_BKAJ01000163.1"/>
</dbReference>
<dbReference type="SUPFAM" id="SSF51004">
    <property type="entry name" value="C-terminal (heme d1) domain of cytochrome cd1-nitrite reductase"/>
    <property type="match status" value="1"/>
</dbReference>
<dbReference type="SUPFAM" id="SSF56219">
    <property type="entry name" value="DNase I-like"/>
    <property type="match status" value="1"/>
</dbReference>
<keyword evidence="9" id="KW-1185">Reference proteome</keyword>
<dbReference type="Pfam" id="PF02872">
    <property type="entry name" value="5_nucleotid_C"/>
    <property type="match status" value="1"/>
</dbReference>
<dbReference type="InterPro" id="IPR001343">
    <property type="entry name" value="Hemolysn_Ca-bd"/>
</dbReference>
<dbReference type="GO" id="GO:0016787">
    <property type="term" value="F:hydrolase activity"/>
    <property type="evidence" value="ECO:0007669"/>
    <property type="project" value="InterPro"/>
</dbReference>
<dbReference type="Pfam" id="PF22494">
    <property type="entry name" value="choice_anch_I"/>
    <property type="match status" value="1"/>
</dbReference>
<dbReference type="Pfam" id="PF19580">
    <property type="entry name" value="Exo_endo_phos_3"/>
    <property type="match status" value="1"/>
</dbReference>
<dbReference type="SUPFAM" id="SSF51120">
    <property type="entry name" value="beta-Roll"/>
    <property type="match status" value="1"/>
</dbReference>
<dbReference type="EMBL" id="BKAJ01000163">
    <property type="protein sequence ID" value="GEP60414.1"/>
    <property type="molecule type" value="Genomic_DNA"/>
</dbReference>
<protein>
    <recommendedName>
        <fullName evidence="10">5'-Nucleotidase C-terminal domain-containing protein</fullName>
    </recommendedName>
</protein>
<dbReference type="PANTHER" id="PTHR42834">
    <property type="entry name" value="ENDONUCLEASE/EXONUCLEASE/PHOSPHATASE FAMILY PROTEIN (AFU_ORTHOLOGUE AFUA_3G09210)"/>
    <property type="match status" value="1"/>
</dbReference>
<dbReference type="InterPro" id="IPR011048">
    <property type="entry name" value="Haem_d1_sf"/>
</dbReference>
<evidence type="ECO:0000259" key="7">
    <source>
        <dbReference type="Pfam" id="PF22494"/>
    </source>
</evidence>
<dbReference type="InterPro" id="IPR014755">
    <property type="entry name" value="Cu-Rt/internalin_Ig-like"/>
</dbReference>
<feature type="domain" description="Choice-of-anchor I" evidence="7">
    <location>
        <begin position="954"/>
        <end position="1418"/>
    </location>
</feature>
<sequence length="2421" mass="249673">MSTTYHSLASGNLTQNWSNMGQITTNDDWSGAPSITGYLGDIDAGSPTNVDPRTLTGANPGAVDVIANGTNPATNTSGGVAEFAISDATVALQGSGTADAPSLVLYLDASGREGVRVQFNARDIDAAADDAQQQLNVQYRVGPSGAWTNVTNGYFSDVTTGGTATQVTAVDITLPAAANNQSQVEVRIMTTNAVGSDEWVGIDDIVVSSVPFAGGGDTLAPTLQSSTPADDATGVVMSSDIVLNFDEAVKAGTGDIVVSDGAADIRTITLGGTDTDGTVTFNGNQVVINLANNLNPNTTYNVTFAAGVIEDAAGNDHAGLAAGVLNFTTRPAPATITPIYTIQGAGHASALAGQAVATEGIVTAVAGNGFYIQAATGDGNAATSDGIFVFTGSAPSVTVGHLVQVEGTVTEFTDAAAAPGSLSITEITSPIVTDLGVGPTIAATQIGGSAGLKPPTSNLDDDGLTTFDPVHDGIDFFESLEGMLVRVENPVAVSPTNSFGEIFTIVDSDDNPANGLNTNSQTVRGGVGITGGQSSFGNTNTIGGDFNPERIQIDDGIAGPSPSVSVGATLGDVTGVMSYGFGNYEVIATEAYSVVTPSTLTPEVTPLAGSAHRLTIANYNVENLDPSDGAAKFNTLAQQIVTNLKAPDILALQEVQDNNGATNDSTTSAATTLQMLVDAIKAASGDTVEYAFQDNPFIGDDLNGGEPGGNIRVAFLYRVDRGVDLVESSLRTIDATGAATTAVGGNSGADHPFFSSRPPLVADFTFKGETITVVDNHFSSKTGSGALMGTQPPINSAEPARAAQAQAVNTYVDSLLAANPDARVVVSGDLNEFEFEEPMQVLSGKATYLDGADPDTTPEYVVGGTEVLLSMAETLPINQRYDYVFDGSSQSLDQMYVTNAARAGAKYDIVHMNAEFANQASDHDALVASFDMTADVSTTPTGALDIDVKGTLALAGAEISAFDPGSDRLFVTSNAGLQVVNLANPAAPTLITTLNFQALGFGSTDVTSVAVKNGIVAVALLATDKSQPGHVIFINAANHTVMGSVQVGVHPDMVTFTPDGKKVLVANEGEVLSNGFAGNDGEGTVSIIDISGGVASATVQSAGFTAFNGQEDALRAEGVRIFAGRSVSKDVEPEYIAISPDGTKAMVTLQEANAVAILDIATATFTDIVPLGLKDWTGLQLDVSDQDGGINLITDSHLFGMYMPDAIAAYTVGGQTYYVMANEGDDRDDFLAPDETIRVGNANYNLDDGLFPNEAALKANAELGRHTVSNAPGLRGDTDGDGDIDQILTYGGRSFSIVDSQGNQVFDSADVIERIIVQQFPSLFDDSRSDNKGPEPEGLTIGKVGDKTFAFVALERSNITLAFDITDPGHVSYAGAAQNAGDISPEGVLFIAAADSPTGEDLLVTSNEVSNTITVFEVSEVPAFTLQLLHFSDGEAGLLAGDTAPYLAALLDAFDDDFASTLILAGGDDFLPGPFINAGTDPSLNGVAGIGATAPGRPDLAMLNAMGVDASTIGNHEFDLGSTAFRDAFTPSGAWIGAQFPYLSANLDFSGDSALNPRFTNTVDGSAATPIAEANTLKGRIAPAAVVTENGQKIGLVAATTQLIESISSPNGTEVKGFPTGAGANGEVDNMDLLAAQLQPIINEMIAEGVNKIVLMSHLQQISNEQLLATKLRGVDIILSAGSNTRLGDADDEAVAFPGHEATFANTYPIVTQGADGKTTVIVNTDGEYTYLGRLVVGFDAEGDIILDTLVDNRAINGAYASTAANVAEAWGTTVANLETTAFANGTKGDQVRDITQAVDTVISAKDGNVYGYTDVYLEGERAFIRSQETNLGDLSADTGIFALKEALGADATGQFIVGLRNGGGIRAQIGSIDHNGDKVAPIANPDAGKAEGGVSQLDVENSLRFDNKLMAFDTTAAGLKAILEHSVAAGLNQGRFAQVGGLRFSWDPDFAAGSRVLNIALVDQNDRVIAHVLENGVVAAGAPAVITVSTTSFTANGGDGYPIKANGSNFRFLLADGSLGSAVDEALDFTLAANTPANAMGEQAAFADYMQTFHASTTTAYDQVDTAESLDTRIQNLNTRTDDVFADMGGDPAPQPPGPGDDIVSGTAGPDTINAGAGNDTVSGGAGADIIDLGTGADVMRDSVNDLNGDRISGFGMSDVLDILGTRYERGQIGFTQQGGQTLVTIGDKSFALVGDFSQGDFMTVSRGTGANMHTIVTFEPLLPTLSEGTRVDPTKINGVTNELFLSGDGLTNFTFEFKSGVSAHSNTLGYYKIAANGTISDVHVLIDNTLNVPASARTVNLGTLADGQKFAFFLVQDGFDAYGRLPDNLSFVTPGTASPADIDTGVPPVLRSASMGNLTNAQVFHSVATLNPGDANQVLSGVSRGGLELLMGFEDLPSATGDNDFQDVIFSVRTDDLLV</sequence>
<dbReference type="Pfam" id="PF13448">
    <property type="entry name" value="DUF4114"/>
    <property type="match status" value="1"/>
</dbReference>
<feature type="domain" description="SbsA Ig-like" evidence="4">
    <location>
        <begin position="217"/>
        <end position="329"/>
    </location>
</feature>
<evidence type="ECO:0000259" key="5">
    <source>
        <dbReference type="Pfam" id="PF13448"/>
    </source>
</evidence>
<feature type="region of interest" description="Disordered" evidence="2">
    <location>
        <begin position="2084"/>
        <end position="2112"/>
    </location>
</feature>
<proteinExistence type="predicted"/>
<keyword evidence="1" id="KW-0732">Signal</keyword>
<dbReference type="CDD" id="cd04486">
    <property type="entry name" value="YhcR_OBF_like"/>
    <property type="match status" value="1"/>
</dbReference>
<name>A0A512NN88_9HYPH</name>
<dbReference type="GO" id="GO:0009166">
    <property type="term" value="P:nucleotide catabolic process"/>
    <property type="evidence" value="ECO:0007669"/>
    <property type="project" value="InterPro"/>
</dbReference>
<dbReference type="InterPro" id="IPR032812">
    <property type="entry name" value="SbsA_Ig"/>
</dbReference>
<dbReference type="NCBIfam" id="NF038117">
    <property type="entry name" value="choice_anch_I"/>
    <property type="match status" value="1"/>
</dbReference>
<feature type="domain" description="DUF4114" evidence="5">
    <location>
        <begin position="2307"/>
        <end position="2415"/>
    </location>
</feature>
<dbReference type="PANTHER" id="PTHR42834:SF1">
    <property type="entry name" value="ENDONUCLEASE_EXONUCLEASE_PHOSPHATASE FAMILY PROTEIN (AFU_ORTHOLOGUE AFUA_3G09210)"/>
    <property type="match status" value="1"/>
</dbReference>
<gene>
    <name evidence="8" type="ORF">RSO01_75800</name>
</gene>
<dbReference type="GO" id="GO:0005509">
    <property type="term" value="F:calcium ion binding"/>
    <property type="evidence" value="ECO:0007669"/>
    <property type="project" value="InterPro"/>
</dbReference>
<evidence type="ECO:0000256" key="1">
    <source>
        <dbReference type="ARBA" id="ARBA00022729"/>
    </source>
</evidence>
<evidence type="ECO:0000313" key="9">
    <source>
        <dbReference type="Proteomes" id="UP000321058"/>
    </source>
</evidence>
<evidence type="ECO:0000259" key="4">
    <source>
        <dbReference type="Pfam" id="PF13205"/>
    </source>
</evidence>
<dbReference type="InterPro" id="IPR008334">
    <property type="entry name" value="5'-Nucleotdase_C"/>
</dbReference>
<dbReference type="SUPFAM" id="SSF55816">
    <property type="entry name" value="5'-nucleotidase (syn. UDP-sugar hydrolase), C-terminal domain"/>
    <property type="match status" value="1"/>
</dbReference>
<dbReference type="InterPro" id="IPR055188">
    <property type="entry name" value="Choice_anch_I"/>
</dbReference>
<dbReference type="InterPro" id="IPR025193">
    <property type="entry name" value="DUF4114"/>
</dbReference>
<dbReference type="InterPro" id="IPR036691">
    <property type="entry name" value="Endo/exonu/phosph_ase_sf"/>
</dbReference>
<dbReference type="Gene3D" id="2.60.40.1220">
    <property type="match status" value="1"/>
</dbReference>
<evidence type="ECO:0008006" key="10">
    <source>
        <dbReference type="Google" id="ProtNLM"/>
    </source>
</evidence>
<dbReference type="Pfam" id="PF00353">
    <property type="entry name" value="HemolysinCabind"/>
    <property type="match status" value="1"/>
</dbReference>
<dbReference type="Gene3D" id="3.60.10.10">
    <property type="entry name" value="Endonuclease/exonuclease/phosphatase"/>
    <property type="match status" value="1"/>
</dbReference>
<feature type="domain" description="Endonuclease/exonuclease/phosphatase" evidence="6">
    <location>
        <begin position="750"/>
        <end position="836"/>
    </location>
</feature>
<dbReference type="Gene3D" id="3.60.21.10">
    <property type="match status" value="1"/>
</dbReference>
<evidence type="ECO:0000259" key="6">
    <source>
        <dbReference type="Pfam" id="PF19580"/>
    </source>
</evidence>
<dbReference type="InterPro" id="IPR005135">
    <property type="entry name" value="Endo/exonuclease/phosphatase"/>
</dbReference>
<dbReference type="InterPro" id="IPR029052">
    <property type="entry name" value="Metallo-depent_PP-like"/>
</dbReference>
<dbReference type="Gene3D" id="3.90.780.10">
    <property type="entry name" value="5'-Nucleotidase, C-terminal domain"/>
    <property type="match status" value="1"/>
</dbReference>
<dbReference type="Gene3D" id="2.150.10.10">
    <property type="entry name" value="Serralysin-like metalloprotease, C-terminal"/>
    <property type="match status" value="1"/>
</dbReference>
<dbReference type="Proteomes" id="UP000321058">
    <property type="component" value="Unassembled WGS sequence"/>
</dbReference>